<dbReference type="EMBL" id="BKAL01000005">
    <property type="protein sequence ID" value="GEP68935.1"/>
    <property type="molecule type" value="Genomic_DNA"/>
</dbReference>
<organism evidence="2 3">
    <name type="scientific">Cellulomonas soli</name>
    <dbReference type="NCBI Taxonomy" id="931535"/>
    <lineage>
        <taxon>Bacteria</taxon>
        <taxon>Bacillati</taxon>
        <taxon>Actinomycetota</taxon>
        <taxon>Actinomycetes</taxon>
        <taxon>Micrococcales</taxon>
        <taxon>Cellulomonadaceae</taxon>
        <taxon>Cellulomonas</taxon>
    </lineage>
</organism>
<accession>A0A512PCJ8</accession>
<protein>
    <submittedName>
        <fullName evidence="2">Uncharacterized protein</fullName>
    </submittedName>
</protein>
<keyword evidence="3" id="KW-1185">Reference proteome</keyword>
<keyword evidence="1" id="KW-0812">Transmembrane</keyword>
<name>A0A512PCJ8_9CELL</name>
<proteinExistence type="predicted"/>
<comment type="caution">
    <text evidence="2">The sequence shown here is derived from an EMBL/GenBank/DDBJ whole genome shotgun (WGS) entry which is preliminary data.</text>
</comment>
<feature type="transmembrane region" description="Helical" evidence="1">
    <location>
        <begin position="38"/>
        <end position="59"/>
    </location>
</feature>
<evidence type="ECO:0000313" key="2">
    <source>
        <dbReference type="EMBL" id="GEP68935.1"/>
    </source>
</evidence>
<evidence type="ECO:0000313" key="3">
    <source>
        <dbReference type="Proteomes" id="UP000321798"/>
    </source>
</evidence>
<sequence>MDLGKELRDLAADAAAAARPVDVDRTRSRMHRRRTQVVVARSVGSLVAVGALVTGVVLMDRRAPAEVPPVAPVASPTPTTSFTSGGELCGTPYALHETDARGVEVRGAVVVGTLQRETAAFETGTGSRDTLSVDVGTTADVPTGPSDGLDPSGVTTVLVDPDGTVAFWNDPARLLQVTATDGSGGIAPDGLYDAVDCRTGSPLTGTYRTYATTTTDGTDGETVELAPVSFELGGGTLAGQWPDRVPACGRPAPADLLAGRSDADLDVTLDPSVDLDELQGGVHADATLTATGTGRLMGRVPQTLHALLVDADGTVVSQLYDPTREEFDSGATFDVGPGESFPGEVYQWFASCTAAAGYGDVRPGTYDLYVYAVMLASAGPDLSPAPTLAVGGPFAVTIRGS</sequence>
<gene>
    <name evidence="2" type="ORF">CSO01_16500</name>
</gene>
<dbReference type="Proteomes" id="UP000321798">
    <property type="component" value="Unassembled WGS sequence"/>
</dbReference>
<keyword evidence="1" id="KW-0472">Membrane</keyword>
<reference evidence="2 3" key="1">
    <citation type="submission" date="2019-07" db="EMBL/GenBank/DDBJ databases">
        <title>Whole genome shotgun sequence of Cellulomonas soli NBRC 109434.</title>
        <authorList>
            <person name="Hosoyama A."/>
            <person name="Uohara A."/>
            <person name="Ohji S."/>
            <person name="Ichikawa N."/>
        </authorList>
    </citation>
    <scope>NUCLEOTIDE SEQUENCE [LARGE SCALE GENOMIC DNA]</scope>
    <source>
        <strain evidence="2 3">NBRC 109434</strain>
    </source>
</reference>
<keyword evidence="1" id="KW-1133">Transmembrane helix</keyword>
<dbReference type="AlphaFoldDB" id="A0A512PCJ8"/>
<evidence type="ECO:0000256" key="1">
    <source>
        <dbReference type="SAM" id="Phobius"/>
    </source>
</evidence>